<dbReference type="EMBL" id="MCBQ01007350">
    <property type="protein sequence ID" value="RKF77257.1"/>
    <property type="molecule type" value="Genomic_DNA"/>
</dbReference>
<dbReference type="PANTHER" id="PTHR12184">
    <property type="entry name" value="UBIQUINOL-CYTOCHROME C REDUCTASE COMPLEX ASSEMBLY FACTOR 1 FAMILY MEMBER"/>
    <property type="match status" value="1"/>
</dbReference>
<gene>
    <name evidence="4" type="ORF">GcM3_073015</name>
</gene>
<proteinExistence type="inferred from homology"/>
<accession>A0A420IRU3</accession>
<reference evidence="4 5" key="1">
    <citation type="journal article" date="2018" name="BMC Genomics">
        <title>Comparative genome analyses reveal sequence features reflecting distinct modes of host-adaptation between dicot and monocot powdery mildew.</title>
        <authorList>
            <person name="Wu Y."/>
            <person name="Ma X."/>
            <person name="Pan Z."/>
            <person name="Kale S.D."/>
            <person name="Song Y."/>
            <person name="King H."/>
            <person name="Zhang Q."/>
            <person name="Presley C."/>
            <person name="Deng X."/>
            <person name="Wei C.I."/>
            <person name="Xiao S."/>
        </authorList>
    </citation>
    <scope>NUCLEOTIDE SEQUENCE [LARGE SCALE GENOMIC DNA]</scope>
    <source>
        <strain evidence="4">UMSG3</strain>
    </source>
</reference>
<evidence type="ECO:0000313" key="5">
    <source>
        <dbReference type="Proteomes" id="UP000283383"/>
    </source>
</evidence>
<dbReference type="STRING" id="62708.A0A420IRU3"/>
<dbReference type="Pfam" id="PF03981">
    <property type="entry name" value="Ubiq_cyt_C_chap"/>
    <property type="match status" value="1"/>
</dbReference>
<dbReference type="GO" id="GO:0034551">
    <property type="term" value="P:mitochondrial respiratory chain complex III assembly"/>
    <property type="evidence" value="ECO:0007669"/>
    <property type="project" value="TreeGrafter"/>
</dbReference>
<feature type="domain" description="Ubiquinol-cytochrome c chaperone" evidence="3">
    <location>
        <begin position="153"/>
        <end position="285"/>
    </location>
</feature>
<dbReference type="InterPro" id="IPR007129">
    <property type="entry name" value="Ubiqinol_cyt_c_chaperone_CPB3"/>
</dbReference>
<dbReference type="PANTHER" id="PTHR12184:SF1">
    <property type="entry name" value="UBIQUINOL-CYTOCHROME-C REDUCTASE COMPLEX ASSEMBLY FACTOR 1"/>
    <property type="match status" value="1"/>
</dbReference>
<keyword evidence="5" id="KW-1185">Reference proteome</keyword>
<organism evidence="4 5">
    <name type="scientific">Golovinomyces cichoracearum</name>
    <dbReference type="NCBI Taxonomy" id="62708"/>
    <lineage>
        <taxon>Eukaryota</taxon>
        <taxon>Fungi</taxon>
        <taxon>Dikarya</taxon>
        <taxon>Ascomycota</taxon>
        <taxon>Pezizomycotina</taxon>
        <taxon>Leotiomycetes</taxon>
        <taxon>Erysiphales</taxon>
        <taxon>Erysiphaceae</taxon>
        <taxon>Golovinomyces</taxon>
    </lineage>
</organism>
<evidence type="ECO:0000256" key="1">
    <source>
        <dbReference type="ARBA" id="ARBA00006407"/>
    </source>
</evidence>
<evidence type="ECO:0000259" key="3">
    <source>
        <dbReference type="Pfam" id="PF03981"/>
    </source>
</evidence>
<dbReference type="GO" id="GO:0005739">
    <property type="term" value="C:mitochondrion"/>
    <property type="evidence" value="ECO:0007669"/>
    <property type="project" value="TreeGrafter"/>
</dbReference>
<dbReference type="InterPro" id="IPR021150">
    <property type="entry name" value="Ubiq_cyt_c_chap"/>
</dbReference>
<dbReference type="Proteomes" id="UP000283383">
    <property type="component" value="Unassembled WGS sequence"/>
</dbReference>
<name>A0A420IRU3_9PEZI</name>
<comment type="caution">
    <text evidence="4">The sequence shown here is derived from an EMBL/GenBank/DDBJ whole genome shotgun (WGS) entry which is preliminary data.</text>
</comment>
<evidence type="ECO:0000256" key="2">
    <source>
        <dbReference type="SAM" id="MobiDB-lite"/>
    </source>
</evidence>
<comment type="similarity">
    <text evidence="1">Belongs to the CBP3 family.</text>
</comment>
<dbReference type="AlphaFoldDB" id="A0A420IRU3"/>
<protein>
    <submittedName>
        <fullName evidence="4">CBP3-like protein</fullName>
    </submittedName>
</protein>
<feature type="region of interest" description="Disordered" evidence="2">
    <location>
        <begin position="52"/>
        <end position="72"/>
    </location>
</feature>
<evidence type="ECO:0000313" key="4">
    <source>
        <dbReference type="EMBL" id="RKF77257.1"/>
    </source>
</evidence>
<sequence length="319" mass="35687">MGLKVCSHCIFSRKLWQASKLAEKNSSFFYRYSSCHLRIAGRTFSGKAQLKINTTTPPASSTSSSSLSKSNPKIPESLHLGGISNSALESIQKTLGNASSPYTVHGATEVMFKQCAKHAAYKTPLINTDQEIPTTEDGEEIGVADGDALWPNEFSLPATFSTWSQVTMLHMYLLVVRIRDTPLDQVKLWQQNLQDQFFFAAEDRMVVNHNMQSGSVRSKYLKDLYVQWRGLIAAYDEGLAKGDAVLASAIWRNIFKARDDIDIRYLAQIVSYMRHELQGLSSIPSISNLVKYKFGNIRAAKDNTFVQSLKMKEPFPKAA</sequence>